<dbReference type="InterPro" id="IPR001242">
    <property type="entry name" value="Condensation_dom"/>
</dbReference>
<gene>
    <name evidence="5" type="ORF">K7432_011097</name>
</gene>
<name>A0ABR2WMU6_9FUNG</name>
<feature type="domain" description="Carrier" evidence="4">
    <location>
        <begin position="437"/>
        <end position="513"/>
    </location>
</feature>
<evidence type="ECO:0000259" key="4">
    <source>
        <dbReference type="PROSITE" id="PS50075"/>
    </source>
</evidence>
<dbReference type="Gene3D" id="3.30.300.30">
    <property type="match status" value="1"/>
</dbReference>
<comment type="caution">
    <text evidence="5">The sequence shown here is derived from an EMBL/GenBank/DDBJ whole genome shotgun (WGS) entry which is preliminary data.</text>
</comment>
<keyword evidence="2" id="KW-0597">Phosphoprotein</keyword>
<dbReference type="InterPro" id="IPR045851">
    <property type="entry name" value="AMP-bd_C_sf"/>
</dbReference>
<dbReference type="PANTHER" id="PTHR45527:SF1">
    <property type="entry name" value="FATTY ACID SYNTHASE"/>
    <property type="match status" value="1"/>
</dbReference>
<evidence type="ECO:0000256" key="2">
    <source>
        <dbReference type="ARBA" id="ARBA00022553"/>
    </source>
</evidence>
<dbReference type="Gene3D" id="3.30.559.10">
    <property type="entry name" value="Chloramphenicol acetyltransferase-like domain"/>
    <property type="match status" value="1"/>
</dbReference>
<dbReference type="Gene3D" id="3.40.50.12780">
    <property type="entry name" value="N-terminal domain of ligase-like"/>
    <property type="match status" value="1"/>
</dbReference>
<dbReference type="InterPro" id="IPR020806">
    <property type="entry name" value="PKS_PP-bd"/>
</dbReference>
<dbReference type="SUPFAM" id="SSF47336">
    <property type="entry name" value="ACP-like"/>
    <property type="match status" value="1"/>
</dbReference>
<dbReference type="PROSITE" id="PS50075">
    <property type="entry name" value="CARRIER"/>
    <property type="match status" value="1"/>
</dbReference>
<dbReference type="InterPro" id="IPR023213">
    <property type="entry name" value="CAT-like_dom_sf"/>
</dbReference>
<keyword evidence="6" id="KW-1185">Reference proteome</keyword>
<dbReference type="InterPro" id="IPR020845">
    <property type="entry name" value="AMP-binding_CS"/>
</dbReference>
<accession>A0ABR2WMU6</accession>
<protein>
    <recommendedName>
        <fullName evidence="4">Carrier domain-containing protein</fullName>
    </recommendedName>
</protein>
<dbReference type="PROSITE" id="PS00455">
    <property type="entry name" value="AMP_BINDING"/>
    <property type="match status" value="1"/>
</dbReference>
<dbReference type="Gene3D" id="3.30.559.30">
    <property type="entry name" value="Nonribosomal peptide synthetase, condensation domain"/>
    <property type="match status" value="1"/>
</dbReference>
<dbReference type="SUPFAM" id="SSF56801">
    <property type="entry name" value="Acetyl-CoA synthetase-like"/>
    <property type="match status" value="1"/>
</dbReference>
<sequence>MMLEVEASVILTSKELAVDLDGNLGTNVEIITLEEVEMAQQPDNDPLVDISPNNLAYVLYTSGTTGLPKGAMIEHRNVVQFFAAAHRLLTWNPSSRFLQNASFIFDVSIFEMFFSWSVGITLIAASQGILLGNLELLINTLQITHIAMTPTMASMIRRSRVPTVEAFIAGGEMLTQQVIEEWGGENSLFNAYGPTEVTIGCSFLCNVYKGVKPSNIGNIMDSCSCYVLSQKMEILPRGSVGELCVGGSQVARGYLKRPELTAEKFIKIPAISERIYRTGDLVKIHHDGAIEILGRIDDQVKLNGLRIELGEINAVMAKSNDLISGVVTYVLRNQWQSRDQLVSFVACAIDDQSDSLVLFSEGSEAVAAKSIVKSALDEATKKLPLYMVPSLVLPINRLPRGSTNKTDRKVLEQLYNSLSLEMIQQISLTEDEEADEASMSELEVSIRDILAEVGELPPSKVKSTTSIFHLGLDSISAIRVSSRLRSIGLNLNVAEILQQLNVKNMARLLNERENSLQEYAPTGSFEKGIKHLSNQFIESIPELLSVSNNSIEAILPCSPSQIFTISSWQNTNKTNFVSYFAFASSEKLSSSQLQASWLELLKKNSILRTAFIPTLDFKMPFVQVVLEQPVPQWTSEVVDQEQNLACIQNSVVNLASAPVYLSQPPIAAHCIEFVNSTVLVVGMHHALYDGWSLPLMMSELERNYNGIDPSSDSPNFTRFLDYVFAQDNDTQRQYWRSYLEDSKPLMFPPMNVANAGKARTFVIATDALDNIPQYEDICRENQTTLQAVFLAAWAKLQCTELNSEDSLFGLYHSGRSIPVEDVGSLMAPCINMLPLYVKNANTMDVIDLSRRIQEDLARQIPFQQAFIHDIQNTIGLGCDPLFNTYVNYLKFPAESKVPALFEVLDLLSYSDRIKSVQEAAYSDNNQNLPNPAATSIRSDLDIEIAVRGDQACVGIFCPPHILSEAQAIEMIQKLCNIVRDSLSV</sequence>
<dbReference type="InterPro" id="IPR036736">
    <property type="entry name" value="ACP-like_sf"/>
</dbReference>
<proteinExistence type="predicted"/>
<dbReference type="CDD" id="cd19542">
    <property type="entry name" value="CT_NRPS-like"/>
    <property type="match status" value="1"/>
</dbReference>
<evidence type="ECO:0000256" key="3">
    <source>
        <dbReference type="ARBA" id="ARBA00022598"/>
    </source>
</evidence>
<dbReference type="PROSITE" id="PS00012">
    <property type="entry name" value="PHOSPHOPANTETHEINE"/>
    <property type="match status" value="1"/>
</dbReference>
<evidence type="ECO:0000313" key="6">
    <source>
        <dbReference type="Proteomes" id="UP001479436"/>
    </source>
</evidence>
<dbReference type="Proteomes" id="UP001479436">
    <property type="component" value="Unassembled WGS sequence"/>
</dbReference>
<keyword evidence="1" id="KW-0596">Phosphopantetheine</keyword>
<dbReference type="Pfam" id="PF00550">
    <property type="entry name" value="PP-binding"/>
    <property type="match status" value="1"/>
</dbReference>
<dbReference type="InterPro" id="IPR006162">
    <property type="entry name" value="Ppantetheine_attach_site"/>
</dbReference>
<dbReference type="Gene3D" id="1.10.1200.10">
    <property type="entry name" value="ACP-like"/>
    <property type="match status" value="1"/>
</dbReference>
<dbReference type="PANTHER" id="PTHR45527">
    <property type="entry name" value="NONRIBOSOMAL PEPTIDE SYNTHETASE"/>
    <property type="match status" value="1"/>
</dbReference>
<dbReference type="SUPFAM" id="SSF52777">
    <property type="entry name" value="CoA-dependent acyltransferases"/>
    <property type="match status" value="2"/>
</dbReference>
<dbReference type="EMBL" id="JASJQH010000824">
    <property type="protein sequence ID" value="KAK9762811.1"/>
    <property type="molecule type" value="Genomic_DNA"/>
</dbReference>
<dbReference type="InterPro" id="IPR042099">
    <property type="entry name" value="ANL_N_sf"/>
</dbReference>
<keyword evidence="3" id="KW-0436">Ligase</keyword>
<organism evidence="5 6">
    <name type="scientific">Basidiobolus ranarum</name>
    <dbReference type="NCBI Taxonomy" id="34480"/>
    <lineage>
        <taxon>Eukaryota</taxon>
        <taxon>Fungi</taxon>
        <taxon>Fungi incertae sedis</taxon>
        <taxon>Zoopagomycota</taxon>
        <taxon>Entomophthoromycotina</taxon>
        <taxon>Basidiobolomycetes</taxon>
        <taxon>Basidiobolales</taxon>
        <taxon>Basidiobolaceae</taxon>
        <taxon>Basidiobolus</taxon>
    </lineage>
</organism>
<dbReference type="Pfam" id="PF00668">
    <property type="entry name" value="Condensation"/>
    <property type="match status" value="1"/>
</dbReference>
<evidence type="ECO:0000313" key="5">
    <source>
        <dbReference type="EMBL" id="KAK9762811.1"/>
    </source>
</evidence>
<dbReference type="InterPro" id="IPR000873">
    <property type="entry name" value="AMP-dep_synth/lig_dom"/>
</dbReference>
<dbReference type="Pfam" id="PF00501">
    <property type="entry name" value="AMP-binding"/>
    <property type="match status" value="1"/>
</dbReference>
<dbReference type="SMART" id="SM00823">
    <property type="entry name" value="PKS_PP"/>
    <property type="match status" value="1"/>
</dbReference>
<dbReference type="InterPro" id="IPR009081">
    <property type="entry name" value="PP-bd_ACP"/>
</dbReference>
<reference evidence="5 6" key="1">
    <citation type="submission" date="2023-04" db="EMBL/GenBank/DDBJ databases">
        <title>Genome of Basidiobolus ranarum AG-B5.</title>
        <authorList>
            <person name="Stajich J.E."/>
            <person name="Carter-House D."/>
            <person name="Gryganskyi A."/>
        </authorList>
    </citation>
    <scope>NUCLEOTIDE SEQUENCE [LARGE SCALE GENOMIC DNA]</scope>
    <source>
        <strain evidence="5 6">AG-B5</strain>
    </source>
</reference>
<evidence type="ECO:0000256" key="1">
    <source>
        <dbReference type="ARBA" id="ARBA00022450"/>
    </source>
</evidence>